<reference evidence="11 12" key="1">
    <citation type="submission" date="2020-01" db="EMBL/GenBank/DDBJ databases">
        <title>Sphingomonas sp. strain CSW-10.</title>
        <authorList>
            <person name="Chen W.-M."/>
        </authorList>
    </citation>
    <scope>NUCLEOTIDE SEQUENCE [LARGE SCALE GENOMIC DNA]</scope>
    <source>
        <strain evidence="11 12">CSW-10</strain>
    </source>
</reference>
<feature type="domain" description="Aminoglycoside phosphotransferase" evidence="10">
    <location>
        <begin position="27"/>
        <end position="257"/>
    </location>
</feature>
<organism evidence="11 12">
    <name type="scientific">Sphingomonas lacunae</name>
    <dbReference type="NCBI Taxonomy" id="2698828"/>
    <lineage>
        <taxon>Bacteria</taxon>
        <taxon>Pseudomonadati</taxon>
        <taxon>Pseudomonadota</taxon>
        <taxon>Alphaproteobacteria</taxon>
        <taxon>Sphingomonadales</taxon>
        <taxon>Sphingomonadaceae</taxon>
        <taxon>Sphingomonas</taxon>
    </lineage>
</organism>
<dbReference type="EC" id="2.7.1.39" evidence="8 9"/>
<dbReference type="InterPro" id="IPR002575">
    <property type="entry name" value="Aminoglycoside_PTrfase"/>
</dbReference>
<dbReference type="PANTHER" id="PTHR21064">
    <property type="entry name" value="AMINOGLYCOSIDE PHOSPHOTRANSFERASE DOMAIN-CONTAINING PROTEIN-RELATED"/>
    <property type="match status" value="1"/>
</dbReference>
<name>A0A6M4AW61_9SPHN</name>
<keyword evidence="3 8" id="KW-0791">Threonine biosynthesis</keyword>
<evidence type="ECO:0000256" key="2">
    <source>
        <dbReference type="ARBA" id="ARBA00022679"/>
    </source>
</evidence>
<evidence type="ECO:0000256" key="7">
    <source>
        <dbReference type="ARBA" id="ARBA00038240"/>
    </source>
</evidence>
<evidence type="ECO:0000256" key="9">
    <source>
        <dbReference type="NCBIfam" id="TIGR00938"/>
    </source>
</evidence>
<dbReference type="GO" id="GO:0009088">
    <property type="term" value="P:threonine biosynthetic process"/>
    <property type="evidence" value="ECO:0007669"/>
    <property type="project" value="UniProtKB-UniRule"/>
</dbReference>
<dbReference type="PANTHER" id="PTHR21064:SF6">
    <property type="entry name" value="AMINOGLYCOSIDE PHOSPHOTRANSFERASE DOMAIN-CONTAINING PROTEIN"/>
    <property type="match status" value="1"/>
</dbReference>
<dbReference type="CDD" id="cd05153">
    <property type="entry name" value="HomoserineK_II"/>
    <property type="match status" value="1"/>
</dbReference>
<keyword evidence="1 8" id="KW-0028">Amino-acid biosynthesis</keyword>
<dbReference type="UniPathway" id="UPA00050">
    <property type="reaction ID" value="UER00064"/>
</dbReference>
<comment type="similarity">
    <text evidence="7 8">Belongs to the pseudomonas-type ThrB family.</text>
</comment>
<dbReference type="InterPro" id="IPR011009">
    <property type="entry name" value="Kinase-like_dom_sf"/>
</dbReference>
<dbReference type="NCBIfam" id="NF003558">
    <property type="entry name" value="PRK05231.1"/>
    <property type="match status" value="1"/>
</dbReference>
<proteinExistence type="inferred from homology"/>
<comment type="catalytic activity">
    <reaction evidence="8">
        <text>L-homoserine + ATP = O-phospho-L-homoserine + ADP + H(+)</text>
        <dbReference type="Rhea" id="RHEA:13985"/>
        <dbReference type="ChEBI" id="CHEBI:15378"/>
        <dbReference type="ChEBI" id="CHEBI:30616"/>
        <dbReference type="ChEBI" id="CHEBI:57476"/>
        <dbReference type="ChEBI" id="CHEBI:57590"/>
        <dbReference type="ChEBI" id="CHEBI:456216"/>
        <dbReference type="EC" id="2.7.1.39"/>
    </reaction>
</comment>
<accession>A0A6M4AW61</accession>
<evidence type="ECO:0000256" key="3">
    <source>
        <dbReference type="ARBA" id="ARBA00022697"/>
    </source>
</evidence>
<keyword evidence="12" id="KW-1185">Reference proteome</keyword>
<dbReference type="InterPro" id="IPR050249">
    <property type="entry name" value="Pseudomonas-type_ThrB"/>
</dbReference>
<dbReference type="SUPFAM" id="SSF56112">
    <property type="entry name" value="Protein kinase-like (PK-like)"/>
    <property type="match status" value="1"/>
</dbReference>
<keyword evidence="2 8" id="KW-0808">Transferase</keyword>
<dbReference type="InterPro" id="IPR005280">
    <property type="entry name" value="Homoserine_kinase_II"/>
</dbReference>
<evidence type="ECO:0000256" key="5">
    <source>
        <dbReference type="ARBA" id="ARBA00022777"/>
    </source>
</evidence>
<dbReference type="KEGG" id="slan:GV829_13485"/>
<evidence type="ECO:0000256" key="6">
    <source>
        <dbReference type="ARBA" id="ARBA00022840"/>
    </source>
</evidence>
<dbReference type="Gene3D" id="3.30.200.20">
    <property type="entry name" value="Phosphorylase Kinase, domain 1"/>
    <property type="match status" value="1"/>
</dbReference>
<protein>
    <recommendedName>
        <fullName evidence="8 9">Homoserine kinase</fullName>
        <shortName evidence="8">HK</shortName>
        <shortName evidence="8">HSK</shortName>
        <ecNumber evidence="8 9">2.7.1.39</ecNumber>
    </recommendedName>
</protein>
<dbReference type="AlphaFoldDB" id="A0A6M4AW61"/>
<dbReference type="NCBIfam" id="TIGR00938">
    <property type="entry name" value="thrB_alt"/>
    <property type="match status" value="1"/>
</dbReference>
<dbReference type="GO" id="GO:0005524">
    <property type="term" value="F:ATP binding"/>
    <property type="evidence" value="ECO:0007669"/>
    <property type="project" value="UniProtKB-KW"/>
</dbReference>
<gene>
    <name evidence="8 11" type="primary">thrB</name>
    <name evidence="11" type="ORF">GV829_13485</name>
</gene>
<keyword evidence="5 8" id="KW-0418">Kinase</keyword>
<keyword evidence="4 8" id="KW-0547">Nucleotide-binding</keyword>
<evidence type="ECO:0000256" key="4">
    <source>
        <dbReference type="ARBA" id="ARBA00022741"/>
    </source>
</evidence>
<dbReference type="Gene3D" id="3.90.1200.10">
    <property type="match status" value="1"/>
</dbReference>
<evidence type="ECO:0000259" key="10">
    <source>
        <dbReference type="Pfam" id="PF01636"/>
    </source>
</evidence>
<evidence type="ECO:0000313" key="12">
    <source>
        <dbReference type="Proteomes" id="UP000503018"/>
    </source>
</evidence>
<comment type="pathway">
    <text evidence="8">Amino-acid biosynthesis; L-threonine biosynthesis; L-threonine from L-aspartate: step 4/5.</text>
</comment>
<evidence type="ECO:0000256" key="1">
    <source>
        <dbReference type="ARBA" id="ARBA00022605"/>
    </source>
</evidence>
<evidence type="ECO:0000313" key="11">
    <source>
        <dbReference type="EMBL" id="QJQ33324.1"/>
    </source>
</evidence>
<dbReference type="Proteomes" id="UP000503018">
    <property type="component" value="Chromosome"/>
</dbReference>
<sequence length="320" mass="34842">MAVYTQVGAEDMATFLDLYGVGPLISAKGIAEGVENSNYLVDSQGGRFILTLYEKRVDQRDLPFFISLIDHLADKGNPVPRILPDLSGQHVQTLCGKPACLIQFLNGISVSRPTSRQAFAAGQALARMHSAAADFSGGPPNPLTLNGWRQLADRLGSRLDSISPGLTDEVADELGYLSANWPDHLPQSVIHADLFPDNVLMTGENVSGIIDFYFACRDITAYDFAVTHGAWCFSNDGSTYLPALAAAMAKGYQDVRPFSIAEQQALPVLARGAALRFMLTRSLDWLETPADALVARKDPLAYRRRLSFFRTATSDSILGR</sequence>
<dbReference type="Pfam" id="PF01636">
    <property type="entry name" value="APH"/>
    <property type="match status" value="1"/>
</dbReference>
<dbReference type="EMBL" id="CP053015">
    <property type="protein sequence ID" value="QJQ33324.1"/>
    <property type="molecule type" value="Genomic_DNA"/>
</dbReference>
<dbReference type="GO" id="GO:0004413">
    <property type="term" value="F:homoserine kinase activity"/>
    <property type="evidence" value="ECO:0007669"/>
    <property type="project" value="UniProtKB-UniRule"/>
</dbReference>
<dbReference type="HAMAP" id="MF_00301">
    <property type="entry name" value="Homoser_kinase_2"/>
    <property type="match status" value="1"/>
</dbReference>
<evidence type="ECO:0000256" key="8">
    <source>
        <dbReference type="HAMAP-Rule" id="MF_00301"/>
    </source>
</evidence>
<dbReference type="RefSeq" id="WP_169947467.1">
    <property type="nucleotide sequence ID" value="NZ_CP053015.1"/>
</dbReference>
<keyword evidence="6 8" id="KW-0067">ATP-binding</keyword>